<feature type="non-terminal residue" evidence="1">
    <location>
        <position position="1"/>
    </location>
</feature>
<organism evidence="1 2">
    <name type="scientific">Natronomicrosphaera hydrolytica</name>
    <dbReference type="NCBI Taxonomy" id="3242702"/>
    <lineage>
        <taxon>Bacteria</taxon>
        <taxon>Pseudomonadati</taxon>
        <taxon>Planctomycetota</taxon>
        <taxon>Phycisphaerae</taxon>
        <taxon>Phycisphaerales</taxon>
        <taxon>Phycisphaeraceae</taxon>
        <taxon>Natronomicrosphaera</taxon>
    </lineage>
</organism>
<keyword evidence="2" id="KW-1185">Reference proteome</keyword>
<reference evidence="1 2" key="1">
    <citation type="submission" date="2024-08" db="EMBL/GenBank/DDBJ databases">
        <title>Whole-genome sequencing of halo(alkali)philic microorganisms from hypersaline lakes.</title>
        <authorList>
            <person name="Sorokin D.Y."/>
            <person name="Merkel A.Y."/>
            <person name="Messina E."/>
            <person name="Yakimov M."/>
        </authorList>
    </citation>
    <scope>NUCLEOTIDE SEQUENCE [LARGE SCALE GENOMIC DNA]</scope>
    <source>
        <strain evidence="1 2">AB-hyl4</strain>
    </source>
</reference>
<gene>
    <name evidence="1" type="ORF">ACERK3_17760</name>
</gene>
<comment type="caution">
    <text evidence="1">The sequence shown here is derived from an EMBL/GenBank/DDBJ whole genome shotgun (WGS) entry which is preliminary data.</text>
</comment>
<evidence type="ECO:0000313" key="2">
    <source>
        <dbReference type="Proteomes" id="UP001575105"/>
    </source>
</evidence>
<protein>
    <submittedName>
        <fullName evidence="1">Type III restriction endonuclease subunit R</fullName>
    </submittedName>
</protein>
<dbReference type="EMBL" id="JBGUBD010000015">
    <property type="protein sequence ID" value="MFA9480121.1"/>
    <property type="molecule type" value="Genomic_DNA"/>
</dbReference>
<keyword evidence="1" id="KW-0255">Endonuclease</keyword>
<keyword evidence="1" id="KW-0540">Nuclease</keyword>
<dbReference type="GO" id="GO:0004519">
    <property type="term" value="F:endonuclease activity"/>
    <property type="evidence" value="ECO:0007669"/>
    <property type="project" value="UniProtKB-KW"/>
</dbReference>
<name>A0ABV4U948_9BACT</name>
<dbReference type="Proteomes" id="UP001575105">
    <property type="component" value="Unassembled WGS sequence"/>
</dbReference>
<evidence type="ECO:0000313" key="1">
    <source>
        <dbReference type="EMBL" id="MFA9480121.1"/>
    </source>
</evidence>
<sequence length="131" mass="14381">LTAEMERGGFKFWYRNPDRPSQDSLGISYADGDDTKIVRPDFIFFAEQDGQIVADIIDPHGFHLADALPKLQGLACYAETHSQIYRRIEAVAETGGKLRVLDLTSADVRQAVVGATNAEALYKSAVAGDYT</sequence>
<keyword evidence="1" id="KW-0378">Hydrolase</keyword>
<proteinExistence type="predicted"/>
<accession>A0ABV4U948</accession>